<keyword evidence="8 19" id="KW-0812">Transmembrane</keyword>
<evidence type="ECO:0000256" key="17">
    <source>
        <dbReference type="ARBA" id="ARBA00023329"/>
    </source>
</evidence>
<evidence type="ECO:0000256" key="13">
    <source>
        <dbReference type="ARBA" id="ARBA00023034"/>
    </source>
</evidence>
<keyword evidence="12" id="KW-0072">Autophagy</keyword>
<dbReference type="GO" id="GO:0006914">
    <property type="term" value="P:autophagy"/>
    <property type="evidence" value="ECO:0007669"/>
    <property type="project" value="UniProtKB-KW"/>
</dbReference>
<feature type="domain" description="MRH" evidence="21">
    <location>
        <begin position="28"/>
        <end position="252"/>
    </location>
</feature>
<feature type="compositionally biased region" description="Basic and acidic residues" evidence="18">
    <location>
        <begin position="135"/>
        <end position="149"/>
    </location>
</feature>
<reference evidence="22 23" key="1">
    <citation type="submission" date="2018-05" db="EMBL/GenBank/DDBJ databases">
        <title>Genome sequencing and assembly of the regulated plant pathogen Lachnellula willkommii and related sister species for the development of diagnostic species identification markers.</title>
        <authorList>
            <person name="Giroux E."/>
            <person name="Bilodeau G."/>
        </authorList>
    </citation>
    <scope>NUCLEOTIDE SEQUENCE [LARGE SCALE GENOMIC DNA]</scope>
    <source>
        <strain evidence="22 23">CBS 172.35</strain>
    </source>
</reference>
<dbReference type="PROSITE" id="PS51914">
    <property type="entry name" value="MRH"/>
    <property type="match status" value="1"/>
</dbReference>
<evidence type="ECO:0000256" key="5">
    <source>
        <dbReference type="ARBA" id="ARBA00005363"/>
    </source>
</evidence>
<dbReference type="Gene3D" id="2.70.130.10">
    <property type="entry name" value="Mannose-6-phosphate receptor binding domain"/>
    <property type="match status" value="1"/>
</dbReference>
<protein>
    <recommendedName>
        <fullName evidence="6">Autophagy-related protein 27</fullName>
    </recommendedName>
</protein>
<dbReference type="SUPFAM" id="SSF50911">
    <property type="entry name" value="Mannose 6-phosphate receptor domain"/>
    <property type="match status" value="1"/>
</dbReference>
<dbReference type="InterPro" id="IPR009011">
    <property type="entry name" value="Man6P_isomerase_rcpt-bd_dom_sf"/>
</dbReference>
<evidence type="ECO:0000256" key="15">
    <source>
        <dbReference type="ARBA" id="ARBA00023136"/>
    </source>
</evidence>
<evidence type="ECO:0000256" key="16">
    <source>
        <dbReference type="ARBA" id="ARBA00023157"/>
    </source>
</evidence>
<dbReference type="GO" id="GO:0034045">
    <property type="term" value="C:phagophore assembly site membrane"/>
    <property type="evidence" value="ECO:0007669"/>
    <property type="project" value="UniProtKB-SubCell"/>
</dbReference>
<evidence type="ECO:0000259" key="21">
    <source>
        <dbReference type="PROSITE" id="PS51914"/>
    </source>
</evidence>
<evidence type="ECO:0000313" key="22">
    <source>
        <dbReference type="EMBL" id="TVY87204.1"/>
    </source>
</evidence>
<keyword evidence="23" id="KW-1185">Reference proteome</keyword>
<evidence type="ECO:0000256" key="4">
    <source>
        <dbReference type="ARBA" id="ARBA00004614"/>
    </source>
</evidence>
<comment type="caution">
    <text evidence="22">The sequence shown here is derived from an EMBL/GenBank/DDBJ whole genome shotgun (WGS) entry which is preliminary data.</text>
</comment>
<evidence type="ECO:0000256" key="2">
    <source>
        <dbReference type="ARBA" id="ARBA00004358"/>
    </source>
</evidence>
<evidence type="ECO:0000256" key="18">
    <source>
        <dbReference type="SAM" id="MobiDB-lite"/>
    </source>
</evidence>
<dbReference type="GO" id="GO:0030659">
    <property type="term" value="C:cytoplasmic vesicle membrane"/>
    <property type="evidence" value="ECO:0007669"/>
    <property type="project" value="UniProtKB-SubCell"/>
</dbReference>
<proteinExistence type="inferred from homology"/>
<keyword evidence="7" id="KW-0813">Transport</keyword>
<dbReference type="InterPro" id="IPR044865">
    <property type="entry name" value="MRH_dom"/>
</dbReference>
<dbReference type="GO" id="GO:0015031">
    <property type="term" value="P:protein transport"/>
    <property type="evidence" value="ECO:0007669"/>
    <property type="project" value="UniProtKB-KW"/>
</dbReference>
<evidence type="ECO:0000256" key="7">
    <source>
        <dbReference type="ARBA" id="ARBA00022448"/>
    </source>
</evidence>
<dbReference type="EMBL" id="QGML01002650">
    <property type="protein sequence ID" value="TVY87204.1"/>
    <property type="molecule type" value="Genomic_DNA"/>
</dbReference>
<evidence type="ECO:0000256" key="3">
    <source>
        <dbReference type="ARBA" id="ARBA00004472"/>
    </source>
</evidence>
<feature type="compositionally biased region" description="Basic and acidic residues" evidence="18">
    <location>
        <begin position="198"/>
        <end position="214"/>
    </location>
</feature>
<keyword evidence="9 20" id="KW-0732">Signal</keyword>
<dbReference type="Pfam" id="PF09451">
    <property type="entry name" value="ATG27"/>
    <property type="match status" value="1"/>
</dbReference>
<evidence type="ECO:0000256" key="8">
    <source>
        <dbReference type="ARBA" id="ARBA00022692"/>
    </source>
</evidence>
<evidence type="ECO:0000256" key="10">
    <source>
        <dbReference type="ARBA" id="ARBA00022927"/>
    </source>
</evidence>
<evidence type="ECO:0000256" key="1">
    <source>
        <dbReference type="ARBA" id="ARBA00004304"/>
    </source>
</evidence>
<organism evidence="22 23">
    <name type="scientific">Lachnellula willkommii</name>
    <dbReference type="NCBI Taxonomy" id="215461"/>
    <lineage>
        <taxon>Eukaryota</taxon>
        <taxon>Fungi</taxon>
        <taxon>Dikarya</taxon>
        <taxon>Ascomycota</taxon>
        <taxon>Pezizomycotina</taxon>
        <taxon>Leotiomycetes</taxon>
        <taxon>Helotiales</taxon>
        <taxon>Lachnaceae</taxon>
        <taxon>Lachnellula</taxon>
    </lineage>
</organism>
<name>A0A559M2M8_9HELO</name>
<keyword evidence="16" id="KW-1015">Disulfide bond</keyword>
<dbReference type="PANTHER" id="PTHR15071:SF13">
    <property type="entry name" value="AUTOPHAGY-RELATED PROTEIN 27"/>
    <property type="match status" value="1"/>
</dbReference>
<gene>
    <name evidence="22" type="ORF">LAWI1_G007590</name>
</gene>
<feature type="region of interest" description="Disordered" evidence="18">
    <location>
        <begin position="185"/>
        <end position="217"/>
    </location>
</feature>
<feature type="chain" id="PRO_5021738933" description="Autophagy-related protein 27" evidence="20">
    <location>
        <begin position="25"/>
        <end position="393"/>
    </location>
</feature>
<dbReference type="InterPro" id="IPR018939">
    <property type="entry name" value="Autophagy-rel_prot_27"/>
</dbReference>
<evidence type="ECO:0000256" key="11">
    <source>
        <dbReference type="ARBA" id="ARBA00022989"/>
    </source>
</evidence>
<evidence type="ECO:0000256" key="14">
    <source>
        <dbReference type="ARBA" id="ARBA00023128"/>
    </source>
</evidence>
<keyword evidence="11 19" id="KW-1133">Transmembrane helix</keyword>
<evidence type="ECO:0000256" key="6">
    <source>
        <dbReference type="ARBA" id="ARBA00013776"/>
    </source>
</evidence>
<keyword evidence="14" id="KW-0496">Mitochondrion</keyword>
<sequence>MRIPQTSTDAAMLLTLLFPLLSAADGNFDCGRLVKDKVNFDFKSLSGARSVMISDSSKSVSYLNTTYTVDICRPLKPTGDVPAEQRCPHGTRVCAIERDIKKDGSSDTIVDAYPIAGQLIEKGGKNLDAKWERLKASKSHSDEGKEGLRMELNGGFRKDADGKKRKQKSIIEFLCDPEKTGLENLWNPEDKYNDDEEERRKREEDEGKTEDTNKSYDPAASSLKFVSYKEDATDSDTDVLRLEWLTKHACENEKEKEDAAKANRWGFFTWFILIAFLSTATYLIFGSWLNYNRYGARGWDLLPHGDAIRDVPYLAKDWMRRVVSSVQGGGSRGGYAATYAATNGLLIETEYDGFQQPAELQLVALSNLGYSLPLSRRTAQPPLATQRSSGFYT</sequence>
<comment type="similarity">
    <text evidence="5">Belongs to the ATG27 family.</text>
</comment>
<keyword evidence="13" id="KW-0333">Golgi apparatus</keyword>
<dbReference type="Proteomes" id="UP000315522">
    <property type="component" value="Unassembled WGS sequence"/>
</dbReference>
<dbReference type="GO" id="GO:0031966">
    <property type="term" value="C:mitochondrial membrane"/>
    <property type="evidence" value="ECO:0007669"/>
    <property type="project" value="UniProtKB-SubCell"/>
</dbReference>
<dbReference type="GO" id="GO:0000139">
    <property type="term" value="C:Golgi membrane"/>
    <property type="evidence" value="ECO:0007669"/>
    <property type="project" value="UniProtKB-SubCell"/>
</dbReference>
<evidence type="ECO:0000256" key="20">
    <source>
        <dbReference type="SAM" id="SignalP"/>
    </source>
</evidence>
<accession>A0A559M2M8</accession>
<feature type="signal peptide" evidence="20">
    <location>
        <begin position="1"/>
        <end position="24"/>
    </location>
</feature>
<keyword evidence="10" id="KW-0653">Protein transport</keyword>
<dbReference type="PANTHER" id="PTHR15071">
    <property type="entry name" value="MANNOSE-6-PHOSPHATE RECEPTOR FAMILY MEMBER"/>
    <property type="match status" value="1"/>
</dbReference>
<keyword evidence="15 19" id="KW-0472">Membrane</keyword>
<evidence type="ECO:0000256" key="9">
    <source>
        <dbReference type="ARBA" id="ARBA00022729"/>
    </source>
</evidence>
<comment type="subcellular location">
    <subcellularLocation>
        <location evidence="2">Cytoplasmic vesicle membrane</location>
        <topology evidence="2">Single-pass type I membrane protein</topology>
    </subcellularLocation>
    <subcellularLocation>
        <location evidence="4">Golgi apparatus membrane</location>
        <topology evidence="4">Single-pass type I membrane protein</topology>
    </subcellularLocation>
    <subcellularLocation>
        <location evidence="1">Mitochondrion membrane</location>
        <topology evidence="1">Single-pass membrane protein</topology>
    </subcellularLocation>
    <subcellularLocation>
        <location evidence="3">Preautophagosomal structure membrane</location>
        <topology evidence="3">Single-pass type I membrane protein</topology>
    </subcellularLocation>
</comment>
<feature type="region of interest" description="Disordered" evidence="18">
    <location>
        <begin position="135"/>
        <end position="163"/>
    </location>
</feature>
<evidence type="ECO:0000256" key="12">
    <source>
        <dbReference type="ARBA" id="ARBA00023006"/>
    </source>
</evidence>
<evidence type="ECO:0000256" key="19">
    <source>
        <dbReference type="SAM" id="Phobius"/>
    </source>
</evidence>
<keyword evidence="17" id="KW-0968">Cytoplasmic vesicle</keyword>
<dbReference type="AlphaFoldDB" id="A0A559M2M8"/>
<feature type="transmembrane region" description="Helical" evidence="19">
    <location>
        <begin position="265"/>
        <end position="285"/>
    </location>
</feature>
<evidence type="ECO:0000313" key="23">
    <source>
        <dbReference type="Proteomes" id="UP000315522"/>
    </source>
</evidence>